<evidence type="ECO:0000259" key="16">
    <source>
        <dbReference type="Pfam" id="PF00520"/>
    </source>
</evidence>
<reference evidence="19 20" key="1">
    <citation type="submission" date="2024-02" db="EMBL/GenBank/DDBJ databases">
        <authorList>
            <person name="Daric V."/>
            <person name="Darras S."/>
        </authorList>
    </citation>
    <scope>NUCLEOTIDE SEQUENCE [LARGE SCALE GENOMIC DNA]</scope>
</reference>
<proteinExistence type="inferred from homology"/>
<keyword evidence="10" id="KW-0406">Ion transport</keyword>
<feature type="compositionally biased region" description="Basic and acidic residues" evidence="14">
    <location>
        <begin position="655"/>
        <end position="681"/>
    </location>
</feature>
<gene>
    <name evidence="19" type="ORF">CVLEPA_LOCUS18477</name>
</gene>
<keyword evidence="6" id="KW-0107">Calcium channel</keyword>
<keyword evidence="13" id="KW-0175">Coiled coil</keyword>
<feature type="transmembrane region" description="Helical" evidence="15">
    <location>
        <begin position="712"/>
        <end position="732"/>
    </location>
</feature>
<dbReference type="Gene3D" id="3.40.50.450">
    <property type="match status" value="1"/>
</dbReference>
<keyword evidence="20" id="KW-1185">Reference proteome</keyword>
<keyword evidence="5" id="KW-0109">Calcium transport</keyword>
<keyword evidence="11 15" id="KW-0472">Membrane</keyword>
<feature type="domain" description="TRPM-like" evidence="18">
    <location>
        <begin position="478"/>
        <end position="602"/>
    </location>
</feature>
<evidence type="ECO:0000256" key="15">
    <source>
        <dbReference type="SAM" id="Phobius"/>
    </source>
</evidence>
<feature type="region of interest" description="Disordered" evidence="14">
    <location>
        <begin position="1"/>
        <end position="22"/>
    </location>
</feature>
<dbReference type="Pfam" id="PF25969">
    <property type="entry name" value="NUDT9_N"/>
    <property type="match status" value="1"/>
</dbReference>
<dbReference type="Pfam" id="PF18139">
    <property type="entry name" value="LSDAT_euk"/>
    <property type="match status" value="1"/>
</dbReference>
<organism evidence="19 20">
    <name type="scientific">Clavelina lepadiformis</name>
    <name type="common">Light-bulb sea squirt</name>
    <name type="synonym">Ascidia lepadiformis</name>
    <dbReference type="NCBI Taxonomy" id="159417"/>
    <lineage>
        <taxon>Eukaryota</taxon>
        <taxon>Metazoa</taxon>
        <taxon>Chordata</taxon>
        <taxon>Tunicata</taxon>
        <taxon>Ascidiacea</taxon>
        <taxon>Aplousobranchia</taxon>
        <taxon>Clavelinidae</taxon>
        <taxon>Clavelina</taxon>
    </lineage>
</organism>
<keyword evidence="4" id="KW-1003">Cell membrane</keyword>
<evidence type="ECO:0000313" key="19">
    <source>
        <dbReference type="EMBL" id="CAK8686556.1"/>
    </source>
</evidence>
<feature type="compositionally biased region" description="Polar residues" evidence="14">
    <location>
        <begin position="9"/>
        <end position="19"/>
    </location>
</feature>
<evidence type="ECO:0000256" key="12">
    <source>
        <dbReference type="ARBA" id="ARBA00023303"/>
    </source>
</evidence>
<evidence type="ECO:0000256" key="1">
    <source>
        <dbReference type="ARBA" id="ARBA00004651"/>
    </source>
</evidence>
<comment type="similarity">
    <text evidence="2">Belongs to the transient receptor (TC 1.A.4) family. LTrpC subfamily. TRPM2 sub-subfamily.</text>
</comment>
<dbReference type="InterPro" id="IPR005821">
    <property type="entry name" value="Ion_trans_dom"/>
</dbReference>
<comment type="caution">
    <text evidence="19">The sequence shown here is derived from an EMBL/GenBank/DDBJ whole genome shotgun (WGS) entry which is preliminary data.</text>
</comment>
<evidence type="ECO:0000259" key="18">
    <source>
        <dbReference type="Pfam" id="PF25508"/>
    </source>
</evidence>
<feature type="compositionally biased region" description="Basic and acidic residues" evidence="14">
    <location>
        <begin position="1158"/>
        <end position="1171"/>
    </location>
</feature>
<evidence type="ECO:0008006" key="21">
    <source>
        <dbReference type="Google" id="ProtNLM"/>
    </source>
</evidence>
<feature type="domain" description="TRPM SLOG" evidence="17">
    <location>
        <begin position="59"/>
        <end position="290"/>
    </location>
</feature>
<keyword evidence="12" id="KW-0407">Ion channel</keyword>
<evidence type="ECO:0000256" key="7">
    <source>
        <dbReference type="ARBA" id="ARBA00022692"/>
    </source>
</evidence>
<keyword evidence="9 15" id="KW-1133">Transmembrane helix</keyword>
<feature type="region of interest" description="Disordered" evidence="14">
    <location>
        <begin position="1158"/>
        <end position="1178"/>
    </location>
</feature>
<evidence type="ECO:0000256" key="13">
    <source>
        <dbReference type="SAM" id="Coils"/>
    </source>
</evidence>
<name>A0ABP0G3Y5_CLALP</name>
<dbReference type="PANTHER" id="PTHR13800">
    <property type="entry name" value="TRANSIENT RECEPTOR POTENTIAL CATION CHANNEL, SUBFAMILY M, MEMBER 6"/>
    <property type="match status" value="1"/>
</dbReference>
<dbReference type="Pfam" id="PF00520">
    <property type="entry name" value="Ion_trans"/>
    <property type="match status" value="1"/>
</dbReference>
<keyword evidence="8" id="KW-0106">Calcium</keyword>
<dbReference type="SUPFAM" id="SSF55811">
    <property type="entry name" value="Nudix"/>
    <property type="match status" value="1"/>
</dbReference>
<protein>
    <recommendedName>
        <fullName evidence="21">Transient receptor potential cation channel subfamily M member 2</fullName>
    </recommendedName>
</protein>
<dbReference type="PANTHER" id="PTHR13800:SF12">
    <property type="entry name" value="TRANSIENT RECEPTOR POTENTIAL CATION CHANNEL SUBFAMILY M MEMBER-LIKE 2"/>
    <property type="match status" value="1"/>
</dbReference>
<dbReference type="InterPro" id="IPR050927">
    <property type="entry name" value="TRPM"/>
</dbReference>
<feature type="transmembrane region" description="Helical" evidence="15">
    <location>
        <begin position="855"/>
        <end position="876"/>
    </location>
</feature>
<evidence type="ECO:0000256" key="5">
    <source>
        <dbReference type="ARBA" id="ARBA00022568"/>
    </source>
</evidence>
<keyword evidence="3" id="KW-0813">Transport</keyword>
<dbReference type="InterPro" id="IPR015797">
    <property type="entry name" value="NUDIX_hydrolase-like_dom_sf"/>
</dbReference>
<feature type="domain" description="Ion transport" evidence="16">
    <location>
        <begin position="719"/>
        <end position="980"/>
    </location>
</feature>
<accession>A0ABP0G3Y5</accession>
<feature type="transmembrane region" description="Helical" evidence="15">
    <location>
        <begin position="822"/>
        <end position="843"/>
    </location>
</feature>
<feature type="transmembrane region" description="Helical" evidence="15">
    <location>
        <begin position="952"/>
        <end position="975"/>
    </location>
</feature>
<evidence type="ECO:0000256" key="6">
    <source>
        <dbReference type="ARBA" id="ARBA00022673"/>
    </source>
</evidence>
<dbReference type="Proteomes" id="UP001642483">
    <property type="component" value="Unassembled WGS sequence"/>
</dbReference>
<evidence type="ECO:0000256" key="3">
    <source>
        <dbReference type="ARBA" id="ARBA00022448"/>
    </source>
</evidence>
<evidence type="ECO:0000256" key="4">
    <source>
        <dbReference type="ARBA" id="ARBA00022475"/>
    </source>
</evidence>
<dbReference type="InterPro" id="IPR057366">
    <property type="entry name" value="TRPM-like"/>
</dbReference>
<dbReference type="Pfam" id="PF25508">
    <property type="entry name" value="TRPM2"/>
    <property type="match status" value="2"/>
</dbReference>
<comment type="subcellular location">
    <subcellularLocation>
        <location evidence="1">Cell membrane</location>
        <topology evidence="1">Multi-pass membrane protein</topology>
    </subcellularLocation>
</comment>
<dbReference type="CDD" id="cd03670">
    <property type="entry name" value="NUDIX_ADPRase_Nudt9"/>
    <property type="match status" value="1"/>
</dbReference>
<evidence type="ECO:0000256" key="10">
    <source>
        <dbReference type="ARBA" id="ARBA00023065"/>
    </source>
</evidence>
<feature type="coiled-coil region" evidence="13">
    <location>
        <begin position="1063"/>
        <end position="1090"/>
    </location>
</feature>
<feature type="region of interest" description="Disordered" evidence="14">
    <location>
        <begin position="655"/>
        <end position="690"/>
    </location>
</feature>
<evidence type="ECO:0000256" key="9">
    <source>
        <dbReference type="ARBA" id="ARBA00022989"/>
    </source>
</evidence>
<feature type="transmembrane region" description="Helical" evidence="15">
    <location>
        <begin position="752"/>
        <end position="770"/>
    </location>
</feature>
<evidence type="ECO:0000256" key="11">
    <source>
        <dbReference type="ARBA" id="ARBA00023136"/>
    </source>
</evidence>
<dbReference type="EMBL" id="CAWYQH010000102">
    <property type="protein sequence ID" value="CAK8686556.1"/>
    <property type="molecule type" value="Genomic_DNA"/>
</dbReference>
<feature type="domain" description="TRPM-like" evidence="18">
    <location>
        <begin position="385"/>
        <end position="465"/>
    </location>
</feature>
<evidence type="ECO:0000256" key="14">
    <source>
        <dbReference type="SAM" id="MobiDB-lite"/>
    </source>
</evidence>
<keyword evidence="7 15" id="KW-0812">Transmembrane</keyword>
<evidence type="ECO:0000313" key="20">
    <source>
        <dbReference type="Proteomes" id="UP001642483"/>
    </source>
</evidence>
<feature type="transmembrane region" description="Helical" evidence="15">
    <location>
        <begin position="791"/>
        <end position="810"/>
    </location>
</feature>
<evidence type="ECO:0000259" key="17">
    <source>
        <dbReference type="Pfam" id="PF18139"/>
    </source>
</evidence>
<dbReference type="InterPro" id="IPR041491">
    <property type="entry name" value="TRPM_SLOG"/>
</dbReference>
<dbReference type="Gene3D" id="3.90.79.10">
    <property type="entry name" value="Nucleoside Triphosphate Pyrophosphohydrolase"/>
    <property type="match status" value="1"/>
</dbReference>
<sequence length="1383" mass="159064">MLKKMSKTIMFNNGRQSNDIEMETIDQRQVNHNTEQDGSPDSSQIKYGKIQFDPDEGHAKYAIVSDKETDDTLHNILFIKWKMHTPNIVISVTGGAQNFKLRPSQVKEFRKSLIKAAVNTGGWIISGGTHTGVMKVVGEAIRDHIVAHESDAIALGIATFRVLHHQKDLHDSAVTADKDLTGFHYKPKSVCKQEDSAEKVSLDKHHSHFILVDDDKEKSKFGKEIELRARLERVVAQKKGVSSEKVPIVCILIQGGAGSLKTVHDALKLQTPVIVVGDTGGWADILTKLYDEPFNSVNESLISNLLTDEGMKYASNELTNWTNLARGCLMQKRLITIFSLDGDNSVADLDIAILQAIVKEDQGSTKQHLQLALAWNRCDIAQSNILTDDHDKIEAKDMWKFFHDALVKDQTGFIRLFLDYGLELEEHLNEDSLKLLYEDAPNKNKTVERLLKKKNNKEISKYKRVYKSLLGVKDSHDSAETNSSFTREQAIRELFKWAVINNRQETARVFWDAMSKEELAAAVVAHKLLTKLAKKSSESELKKEYYEHADKYQSLATGILTKCYENNCKKTVNAVTRKLDSWGNTTCLELTASSNAKDFMSHRAVQSHLEDIWYGIVRKTANGFWSEILFGLRTFSCIFFPILVPTLSLKNSDDDLHKESSTQENDAADKEKLLPGEHKTTQDSQQKMKSKSFKKKLTDLKDKIKSFYNAPFVKFFCNVFFYLVFLLLFASVLLSCTGSTQINAQSCSFRCWVLFIWVIILGLDELRQIMRMKARKKRRKILFWIRRPDNQLDLASFLCFIVGFALLKISFSYQECQLSARIFMAISFIIYCLRVFSLFAVHADLGPKLLMVTKMLKDLLFFLFIWAVIFFAYGVASQALLYPDEKSAKNKVFGSVYKPYWQLYGELFLSEIDYNPDADEFTCSNANVTDNATDTRMPHCPQENAFVPILSAIYMLLVNVLLLNLLIAMFSYTFEKLIDKTDVIWKFERYYLVEEYYFRPCLVVPFSIFSYIRSIILWLYTCKEDESGIKFVKEIKDKQLTKLLTWEHAQTDSYLEDQKIEEENKSSTRLEKLASKLESLEKKFDYQQKLMQRLSAFESRQTKSEVHIRARTSPYPKSKETEDLIKRFNLEDHLVPWNVPYDGYNPTCYTSPEVKKEPPWADKPFGDDKKNNKLRFNSYDGRSKVDRSSYEGRYMVVDGLPRNPRGRTGLAGRGVLGRYGPNHSAVWAFTRWKRNGKKVRKEKDRRPVIEFISIKRKDTGQWAIPGGMVQSGKNVTETWAREFIKKLLDKSKINSEKEDYFLNFAGIEVFKGYSDDSRNTDNAWIETSVFSFHDNSNSIFGEGKLEHPDEDVEWKEVVSSSLDLFEDQESFIRKVAEFRGAFF</sequence>
<evidence type="ECO:0000256" key="8">
    <source>
        <dbReference type="ARBA" id="ARBA00022837"/>
    </source>
</evidence>
<evidence type="ECO:0000256" key="2">
    <source>
        <dbReference type="ARBA" id="ARBA00009501"/>
    </source>
</evidence>